<protein>
    <submittedName>
        <fullName evidence="2">Uncharacterized protein</fullName>
    </submittedName>
</protein>
<reference evidence="3" key="1">
    <citation type="journal article" date="2014" name="Proc. Natl. Acad. Sci. U.S.A.">
        <title>Extensive sampling of basidiomycete genomes demonstrates inadequacy of the white-rot/brown-rot paradigm for wood decay fungi.</title>
        <authorList>
            <person name="Riley R."/>
            <person name="Salamov A.A."/>
            <person name="Brown D.W."/>
            <person name="Nagy L.G."/>
            <person name="Floudas D."/>
            <person name="Held B.W."/>
            <person name="Levasseur A."/>
            <person name="Lombard V."/>
            <person name="Morin E."/>
            <person name="Otillar R."/>
            <person name="Lindquist E.A."/>
            <person name="Sun H."/>
            <person name="LaButti K.M."/>
            <person name="Schmutz J."/>
            <person name="Jabbour D."/>
            <person name="Luo H."/>
            <person name="Baker S.E."/>
            <person name="Pisabarro A.G."/>
            <person name="Walton J.D."/>
            <person name="Blanchette R.A."/>
            <person name="Henrissat B."/>
            <person name="Martin F."/>
            <person name="Cullen D."/>
            <person name="Hibbett D.S."/>
            <person name="Grigoriev I.V."/>
        </authorList>
    </citation>
    <scope>NUCLEOTIDE SEQUENCE [LARGE SCALE GENOMIC DNA]</scope>
    <source>
        <strain evidence="3">CBS 339.88</strain>
    </source>
</reference>
<organism evidence="2 3">
    <name type="scientific">Galerina marginata (strain CBS 339.88)</name>
    <dbReference type="NCBI Taxonomy" id="685588"/>
    <lineage>
        <taxon>Eukaryota</taxon>
        <taxon>Fungi</taxon>
        <taxon>Dikarya</taxon>
        <taxon>Basidiomycota</taxon>
        <taxon>Agaricomycotina</taxon>
        <taxon>Agaricomycetes</taxon>
        <taxon>Agaricomycetidae</taxon>
        <taxon>Agaricales</taxon>
        <taxon>Agaricineae</taxon>
        <taxon>Strophariaceae</taxon>
        <taxon>Galerina</taxon>
    </lineage>
</organism>
<evidence type="ECO:0000313" key="3">
    <source>
        <dbReference type="Proteomes" id="UP000027222"/>
    </source>
</evidence>
<dbReference type="STRING" id="685588.A0A067SPI6"/>
<dbReference type="HOGENOM" id="CLU_880133_0_0_1"/>
<dbReference type="Proteomes" id="UP000027222">
    <property type="component" value="Unassembled WGS sequence"/>
</dbReference>
<proteinExistence type="predicted"/>
<name>A0A067SPI6_GALM3</name>
<dbReference type="OrthoDB" id="120976at2759"/>
<evidence type="ECO:0000313" key="2">
    <source>
        <dbReference type="EMBL" id="KDR72855.1"/>
    </source>
</evidence>
<evidence type="ECO:0000256" key="1">
    <source>
        <dbReference type="SAM" id="MobiDB-lite"/>
    </source>
</evidence>
<accession>A0A067SPI6</accession>
<feature type="region of interest" description="Disordered" evidence="1">
    <location>
        <begin position="144"/>
        <end position="168"/>
    </location>
</feature>
<dbReference type="EMBL" id="KL142387">
    <property type="protein sequence ID" value="KDR72855.1"/>
    <property type="molecule type" value="Genomic_DNA"/>
</dbReference>
<dbReference type="AlphaFoldDB" id="A0A067SPI6"/>
<keyword evidence="3" id="KW-1185">Reference proteome</keyword>
<sequence>MDLTDANALASHIGDRTGKCKLVQLQASANGMGYKGIQTLVNAMEECWTLEKVEMYSNGFMGEHIDSDIIREDLQQFDRLKASNEKDFQIFADDVSKLSSGSGCGHPFLELRLRHILARNVFLKRQVATQALDLLKYSRLALQKSDPSSPFPSKDEEKSSSDDISNPASAMRPFALSKSSSTRHIFTHFPTEIQLAILGHLAPLLSPPQKLRIFKYATDKNTLPRLELCLPDGNMIFLIQIPVLLTVGQTSMSEGINQTVTGIRGLSPTAVQTTRTSALPDESHSLYRSTVHQKQKQKQEWLELVGCESYDPREVI</sequence>
<gene>
    <name evidence="2" type="ORF">GALMADRAFT_736809</name>
</gene>